<sequence>MLKNIYCEKLIRKELIFKNGLNAILGPKNGANSIGKSSVLMLIDYVFGGDDFITLCKDVISQVGHLNIEFTFEFDGKSYHFIRNTETNNSVFFRNNEEKLEWSIEDFRIFLAQKYGFSSNDPSLRNLVSRFTRIWGKDNYNPNKPLLRYTGEGYASIKEFLIKSFGYYNLIEEIEKKKAENEVNRKNIDIAFKQGFVKKVNLKEYRQAKQDLNVIDNKIDTIKKDLDLFAANIKAILDEKSLSLAIEKDKYLKQKYSLESKLFRIEENISDTKPIPKIYFSKVVDFFPTVNIDKLNEVESFHLSISKILSDELKKEKERLIFQLNEIDAEISIIDLKIKEIAASVDRPDEIIDEVLSLSIKKKEVEDTVNYRERQDALKQASSTIKVELKEKTEEILSKISKLLNENLKLYNTKFYGSDRIPPQIIFSDTNYIFEHHSDSGTGKSYANMLALDVSFLHTTKLPIAIEDSIVFKNVEVAAIEKIVNTLNTIDKQVFISLDQLNIYSEQTRSTLRKASFMRISRKYPAFKVSWNIQSNNK</sequence>
<dbReference type="Proteomes" id="UP000230639">
    <property type="component" value="Chromosome"/>
</dbReference>
<evidence type="ECO:0000313" key="1">
    <source>
        <dbReference type="EMBL" id="ATW53427.1"/>
    </source>
</evidence>
<dbReference type="AlphaFoldDB" id="A0A2I5HD24"/>
<proteinExistence type="predicted"/>
<dbReference type="InterPro" id="IPR027417">
    <property type="entry name" value="P-loop_NTPase"/>
</dbReference>
<dbReference type="EMBL" id="CP023345">
    <property type="protein sequence ID" value="ATW53427.1"/>
    <property type="molecule type" value="Genomic_DNA"/>
</dbReference>
<name>A0A2I5HD24_SALDZ</name>
<gene>
    <name evidence="1" type="ORF">CNQ75_02105</name>
</gene>
<organism evidence="1 2">
    <name type="scientific">Salmonella diarizonae</name>
    <dbReference type="NCBI Taxonomy" id="59204"/>
    <lineage>
        <taxon>Bacteria</taxon>
        <taxon>Pseudomonadati</taxon>
        <taxon>Pseudomonadota</taxon>
        <taxon>Gammaproteobacteria</taxon>
        <taxon>Enterobacterales</taxon>
        <taxon>Enterobacteriaceae</taxon>
        <taxon>Salmonella</taxon>
    </lineage>
</organism>
<protein>
    <recommendedName>
        <fullName evidence="3">DUF2326 domain-containing protein</fullName>
    </recommendedName>
</protein>
<dbReference type="STRING" id="59204.UQ49_18415"/>
<reference evidence="1 2" key="1">
    <citation type="submission" date="2017-09" db="EMBL/GenBank/DDBJ databases">
        <title>Complete genome of Salmonella enterica subsp. diarizonae isolated from stool of a patient with bacterial enteropathy.</title>
        <authorList>
            <person name="Zhou J."/>
            <person name="Chen Q."/>
            <person name="Guo L."/>
            <person name="Fan J."/>
        </authorList>
    </citation>
    <scope>NUCLEOTIDE SEQUENCE [LARGE SCALE GENOMIC DNA]</scope>
    <source>
        <strain evidence="1 2">HZS154</strain>
    </source>
</reference>
<dbReference type="Gene3D" id="3.40.50.300">
    <property type="entry name" value="P-loop containing nucleotide triphosphate hydrolases"/>
    <property type="match status" value="1"/>
</dbReference>
<evidence type="ECO:0008006" key="3">
    <source>
        <dbReference type="Google" id="ProtNLM"/>
    </source>
</evidence>
<evidence type="ECO:0000313" key="2">
    <source>
        <dbReference type="Proteomes" id="UP000230639"/>
    </source>
</evidence>
<accession>A0A2I5HD24</accession>
<dbReference type="RefSeq" id="WP_063390751.1">
    <property type="nucleotide sequence ID" value="NZ_CP011288.1"/>
</dbReference>